<sequence length="91" mass="9803">MRSGGLAASQWSERSLTTRLSLTVTSRPAEGVVTTSCVTTCPVLPSLVPRNGSGGVTEETARLILKLLPMVTAERRQMKRVARDIIHQPAC</sequence>
<evidence type="ECO:0000313" key="2">
    <source>
        <dbReference type="Proteomes" id="UP000245119"/>
    </source>
</evidence>
<dbReference type="AlphaFoldDB" id="A0A2T7NBQ5"/>
<name>A0A2T7NBQ5_POMCA</name>
<gene>
    <name evidence="1" type="ORF">C0Q70_21147</name>
</gene>
<evidence type="ECO:0000313" key="1">
    <source>
        <dbReference type="EMBL" id="PVD18597.1"/>
    </source>
</evidence>
<accession>A0A2T7NBQ5</accession>
<comment type="caution">
    <text evidence="1">The sequence shown here is derived from an EMBL/GenBank/DDBJ whole genome shotgun (WGS) entry which is preliminary data.</text>
</comment>
<organism evidence="1 2">
    <name type="scientific">Pomacea canaliculata</name>
    <name type="common">Golden apple snail</name>
    <dbReference type="NCBI Taxonomy" id="400727"/>
    <lineage>
        <taxon>Eukaryota</taxon>
        <taxon>Metazoa</taxon>
        <taxon>Spiralia</taxon>
        <taxon>Lophotrochozoa</taxon>
        <taxon>Mollusca</taxon>
        <taxon>Gastropoda</taxon>
        <taxon>Caenogastropoda</taxon>
        <taxon>Architaenioglossa</taxon>
        <taxon>Ampullarioidea</taxon>
        <taxon>Ampullariidae</taxon>
        <taxon>Pomacea</taxon>
    </lineage>
</organism>
<reference evidence="1 2" key="1">
    <citation type="submission" date="2018-04" db="EMBL/GenBank/DDBJ databases">
        <title>The genome of golden apple snail Pomacea canaliculata provides insight into stress tolerance and invasive adaptation.</title>
        <authorList>
            <person name="Liu C."/>
            <person name="Liu B."/>
            <person name="Ren Y."/>
            <person name="Zhang Y."/>
            <person name="Wang H."/>
            <person name="Li S."/>
            <person name="Jiang F."/>
            <person name="Yin L."/>
            <person name="Zhang G."/>
            <person name="Qian W."/>
            <person name="Fan W."/>
        </authorList>
    </citation>
    <scope>NUCLEOTIDE SEQUENCE [LARGE SCALE GENOMIC DNA]</scope>
    <source>
        <strain evidence="1">SZHN2017</strain>
        <tissue evidence="1">Muscle</tissue>
    </source>
</reference>
<dbReference type="EMBL" id="PZQS01000014">
    <property type="protein sequence ID" value="PVD18597.1"/>
    <property type="molecule type" value="Genomic_DNA"/>
</dbReference>
<dbReference type="Proteomes" id="UP000245119">
    <property type="component" value="Linkage Group LG14"/>
</dbReference>
<keyword evidence="2" id="KW-1185">Reference proteome</keyword>
<protein>
    <submittedName>
        <fullName evidence="1">Uncharacterized protein</fullName>
    </submittedName>
</protein>
<proteinExistence type="predicted"/>